<reference evidence="1 2" key="1">
    <citation type="submission" date="2024-02" db="EMBL/GenBank/DDBJ databases">
        <authorList>
            <person name="Vignale AGUSTIN F."/>
            <person name="Sosa J E."/>
            <person name="Modenutti C."/>
        </authorList>
    </citation>
    <scope>NUCLEOTIDE SEQUENCE [LARGE SCALE GENOMIC DNA]</scope>
</reference>
<accession>A0ABC8RUE1</accession>
<gene>
    <name evidence="1" type="ORF">ILEXP_LOCUS16106</name>
</gene>
<feature type="non-terminal residue" evidence="1">
    <location>
        <position position="54"/>
    </location>
</feature>
<sequence length="54" mass="5867">MALQLPYWIGYVHDHGLAASAYNCSFQLKQLVSQLLTKVACNSLGSISAVVLSR</sequence>
<evidence type="ECO:0000313" key="1">
    <source>
        <dbReference type="EMBL" id="CAK9148180.1"/>
    </source>
</evidence>
<protein>
    <submittedName>
        <fullName evidence="1">Uncharacterized protein</fullName>
    </submittedName>
</protein>
<dbReference type="Proteomes" id="UP001642360">
    <property type="component" value="Unassembled WGS sequence"/>
</dbReference>
<evidence type="ECO:0000313" key="2">
    <source>
        <dbReference type="Proteomes" id="UP001642360"/>
    </source>
</evidence>
<keyword evidence="2" id="KW-1185">Reference proteome</keyword>
<name>A0ABC8RUE1_9AQUA</name>
<dbReference type="EMBL" id="CAUOFW020001725">
    <property type="protein sequence ID" value="CAK9148180.1"/>
    <property type="molecule type" value="Genomic_DNA"/>
</dbReference>
<proteinExistence type="predicted"/>
<organism evidence="1 2">
    <name type="scientific">Ilex paraguariensis</name>
    <name type="common">yerba mate</name>
    <dbReference type="NCBI Taxonomy" id="185542"/>
    <lineage>
        <taxon>Eukaryota</taxon>
        <taxon>Viridiplantae</taxon>
        <taxon>Streptophyta</taxon>
        <taxon>Embryophyta</taxon>
        <taxon>Tracheophyta</taxon>
        <taxon>Spermatophyta</taxon>
        <taxon>Magnoliopsida</taxon>
        <taxon>eudicotyledons</taxon>
        <taxon>Gunneridae</taxon>
        <taxon>Pentapetalae</taxon>
        <taxon>asterids</taxon>
        <taxon>campanulids</taxon>
        <taxon>Aquifoliales</taxon>
        <taxon>Aquifoliaceae</taxon>
        <taxon>Ilex</taxon>
    </lineage>
</organism>
<comment type="caution">
    <text evidence="1">The sequence shown here is derived from an EMBL/GenBank/DDBJ whole genome shotgun (WGS) entry which is preliminary data.</text>
</comment>
<dbReference type="AlphaFoldDB" id="A0ABC8RUE1"/>